<comment type="caution">
    <text evidence="1">The sequence shown here is derived from an EMBL/GenBank/DDBJ whole genome shotgun (WGS) entry which is preliminary data.</text>
</comment>
<keyword evidence="2" id="KW-1185">Reference proteome</keyword>
<name>A0ACA9JZ94_9GLOM</name>
<evidence type="ECO:0000313" key="1">
    <source>
        <dbReference type="EMBL" id="CAG8443141.1"/>
    </source>
</evidence>
<dbReference type="Proteomes" id="UP000789366">
    <property type="component" value="Unassembled WGS sequence"/>
</dbReference>
<gene>
    <name evidence="1" type="ORF">SPELUC_LOCUS323</name>
</gene>
<reference evidence="1" key="1">
    <citation type="submission" date="2021-06" db="EMBL/GenBank/DDBJ databases">
        <authorList>
            <person name="Kallberg Y."/>
            <person name="Tangrot J."/>
            <person name="Rosling A."/>
        </authorList>
    </citation>
    <scope>NUCLEOTIDE SEQUENCE</scope>
    <source>
        <strain evidence="1">28 12/20/2015</strain>
    </source>
</reference>
<organism evidence="1 2">
    <name type="scientific">Cetraspora pellucida</name>
    <dbReference type="NCBI Taxonomy" id="1433469"/>
    <lineage>
        <taxon>Eukaryota</taxon>
        <taxon>Fungi</taxon>
        <taxon>Fungi incertae sedis</taxon>
        <taxon>Mucoromycota</taxon>
        <taxon>Glomeromycotina</taxon>
        <taxon>Glomeromycetes</taxon>
        <taxon>Diversisporales</taxon>
        <taxon>Gigasporaceae</taxon>
        <taxon>Cetraspora</taxon>
    </lineage>
</organism>
<protein>
    <submittedName>
        <fullName evidence="1">15482_t:CDS:1</fullName>
    </submittedName>
</protein>
<accession>A0ACA9JZ94</accession>
<evidence type="ECO:0000313" key="2">
    <source>
        <dbReference type="Proteomes" id="UP000789366"/>
    </source>
</evidence>
<proteinExistence type="predicted"/>
<dbReference type="EMBL" id="CAJVPW010000113">
    <property type="protein sequence ID" value="CAG8443141.1"/>
    <property type="molecule type" value="Genomic_DNA"/>
</dbReference>
<sequence length="786" mass="89382">MSMSFSDEDSWTPFEKLLLVQLAYKYQDNWQLVVRNIKSNAMISHPPEFFTQKNCSSKYRALIEPYERDEIENENKKKLGDISASLNDEHRMPPAAKLARKLYQDRILELRSQVSSTEQRLRDTLFFSNVQRNIFTEIEDIKAGKYDDKLAEMLKMEDEQKQQDHSNTERFSERQEEENPDAYEIVEETVLASSANIPDHAGRSSTQPIVVDNDNDDPMIIEVQGVSEASPNEEKKIGISFTDKKSELNNENDKSLNMNDREGAQELEVTEKTDSIVFDSTEENEVDQKSKLIHATESFTTVRTPSTPLTESNEPKYDEKIEQSSSEVQMNTEIMKEDILNDSQKSTDQDVDMMDIDVKIKDKTEEPILSQLQVSTIDLPKHEQIKRLTKENISPIDSEDTPREDSTMDVDESTTEMSNFQDLKENPQHVRFGSFVSSPIPITEAKEIDSLEPTGTDGGESDEAVGSPDEQTYINESDNDKASITEIDNRQNLTLDTIKSEGSSDTTEQAGSFCEEEQIELEARTAKTDISEIKDEIIYDDHIQMADSQSLNEENEEMRSTTSQAESKEQLTPSATTSTHHMDTITNSSPGDVHESETISGIDASENDKKQKTWLKLAMMMLHEIGNHKFASVFQNPIKEQDAPGYYSIVRQPMDLKTLKKRLRDGVIQDTDQFHRDLLLMFMNASVFNREGDINKMASQMKEHAENLIQGFRSEGSVGIHEPATRRKSMAFEAKEAIIPPKDDRRNSTDKSGTGLSRHGVTSQSPVETSEQRPNKRKRRLTTSQK</sequence>